<gene>
    <name evidence="1" type="ORF">A6122_0952</name>
</gene>
<accession>A0A160KS00</accession>
<evidence type="ECO:0000313" key="2">
    <source>
        <dbReference type="Proteomes" id="UP000077071"/>
    </source>
</evidence>
<dbReference type="Pfam" id="PF09848">
    <property type="entry name" value="SLFN-g3_helicase"/>
    <property type="match status" value="1"/>
</dbReference>
<dbReference type="EMBL" id="CP015515">
    <property type="protein sequence ID" value="AND16104.1"/>
    <property type="molecule type" value="Genomic_DNA"/>
</dbReference>
<dbReference type="RefSeq" id="WP_068252262.1">
    <property type="nucleotide sequence ID" value="NZ_CP015515.1"/>
</dbReference>
<dbReference type="KEGG" id="rtn:A6122_0952"/>
<name>A0A160KS00_9MICO</name>
<evidence type="ECO:0000313" key="1">
    <source>
        <dbReference type="EMBL" id="AND16104.1"/>
    </source>
</evidence>
<dbReference type="Proteomes" id="UP000077071">
    <property type="component" value="Chromosome"/>
</dbReference>
<proteinExistence type="predicted"/>
<protein>
    <submittedName>
        <fullName evidence="1">Uncharacterized protein</fullName>
    </submittedName>
</protein>
<sequence>MARPQPASRCARPCVTAIGTPIIEPDLRYDPAEHRIVVDRANYHDKKGRENTSSLGLRYSDEDLLAYVRNMSTVLLTRGIRATYVCDAALRDHLAPYF</sequence>
<dbReference type="AlphaFoldDB" id="A0A160KS00"/>
<dbReference type="STRING" id="33888.A6122_0952"/>
<dbReference type="InterPro" id="IPR018647">
    <property type="entry name" value="SLFN_3-like_DNA/RNA_helicase"/>
</dbReference>
<organism evidence="1 2">
    <name type="scientific">Rathayibacter tritici</name>
    <dbReference type="NCBI Taxonomy" id="33888"/>
    <lineage>
        <taxon>Bacteria</taxon>
        <taxon>Bacillati</taxon>
        <taxon>Actinomycetota</taxon>
        <taxon>Actinomycetes</taxon>
        <taxon>Micrococcales</taxon>
        <taxon>Microbacteriaceae</taxon>
        <taxon>Rathayibacter</taxon>
    </lineage>
</organism>
<reference evidence="1 2" key="1">
    <citation type="submission" date="2016-05" db="EMBL/GenBank/DDBJ databases">
        <title>Complete genome sequence of Rathayibacter tritici NCPPB 1953.</title>
        <authorList>
            <person name="Park J."/>
            <person name="Lee H.-H."/>
            <person name="Lee S.-W."/>
            <person name="Seo Y.-S."/>
        </authorList>
    </citation>
    <scope>NUCLEOTIDE SEQUENCE [LARGE SCALE GENOMIC DNA]</scope>
    <source>
        <strain evidence="1 2">NCPPB 1953</strain>
    </source>
</reference>
<keyword evidence="2" id="KW-1185">Reference proteome</keyword>
<dbReference type="PATRIC" id="fig|33888.3.peg.1054"/>